<accession>A0A679IN49</accession>
<evidence type="ECO:0000313" key="2">
    <source>
        <dbReference type="EMBL" id="CAA2100080.1"/>
    </source>
</evidence>
<evidence type="ECO:0000256" key="1">
    <source>
        <dbReference type="SAM" id="MobiDB-lite"/>
    </source>
</evidence>
<feature type="compositionally biased region" description="Low complexity" evidence="1">
    <location>
        <begin position="1"/>
        <end position="12"/>
    </location>
</feature>
<organism evidence="2">
    <name type="scientific">Methylobacterium bullatum</name>
    <dbReference type="NCBI Taxonomy" id="570505"/>
    <lineage>
        <taxon>Bacteria</taxon>
        <taxon>Pseudomonadati</taxon>
        <taxon>Pseudomonadota</taxon>
        <taxon>Alphaproteobacteria</taxon>
        <taxon>Hyphomicrobiales</taxon>
        <taxon>Methylobacteriaceae</taxon>
        <taxon>Methylobacterium</taxon>
    </lineage>
</organism>
<reference evidence="2" key="1">
    <citation type="submission" date="2019-12" db="EMBL/GenBank/DDBJ databases">
        <authorList>
            <person name="Cremers G."/>
        </authorList>
    </citation>
    <scope>NUCLEOTIDE SEQUENCE</scope>
    <source>
        <strain evidence="2">Mbul1</strain>
    </source>
</reference>
<dbReference type="EMBL" id="LR743504">
    <property type="protein sequence ID" value="CAA2100080.1"/>
    <property type="molecule type" value="Genomic_DNA"/>
</dbReference>
<protein>
    <submittedName>
        <fullName evidence="2">Uncharacterized protein</fullName>
    </submittedName>
</protein>
<dbReference type="AlphaFoldDB" id="A0A679IN49"/>
<name>A0A679IN49_9HYPH</name>
<gene>
    <name evidence="2" type="ORF">MBUL_00491</name>
</gene>
<proteinExistence type="predicted"/>
<sequence length="56" mass="5900">MKAEPGLDLGLSDGDDGDDPGNEPSGERTEQKIHHLSKAAGPTKGNIVGAYRNRQV</sequence>
<feature type="region of interest" description="Disordered" evidence="1">
    <location>
        <begin position="1"/>
        <end position="56"/>
    </location>
</feature>